<evidence type="ECO:0000313" key="2">
    <source>
        <dbReference type="EMBL" id="CAL1538600.1"/>
    </source>
</evidence>
<evidence type="ECO:0000313" key="3">
    <source>
        <dbReference type="Proteomes" id="UP001497497"/>
    </source>
</evidence>
<dbReference type="AlphaFoldDB" id="A0AAV2I2Q9"/>
<feature type="non-terminal residue" evidence="2">
    <location>
        <position position="1"/>
    </location>
</feature>
<gene>
    <name evidence="2" type="ORF">GSLYS_00012421001</name>
</gene>
<protein>
    <submittedName>
        <fullName evidence="2">Uncharacterized protein</fullName>
    </submittedName>
</protein>
<comment type="caution">
    <text evidence="2">The sequence shown here is derived from an EMBL/GenBank/DDBJ whole genome shotgun (WGS) entry which is preliminary data.</text>
</comment>
<reference evidence="2 3" key="1">
    <citation type="submission" date="2024-04" db="EMBL/GenBank/DDBJ databases">
        <authorList>
            <consortium name="Genoscope - CEA"/>
            <person name="William W."/>
        </authorList>
    </citation>
    <scope>NUCLEOTIDE SEQUENCE [LARGE SCALE GENOMIC DNA]</scope>
</reference>
<keyword evidence="3" id="KW-1185">Reference proteome</keyword>
<evidence type="ECO:0000256" key="1">
    <source>
        <dbReference type="SAM" id="MobiDB-lite"/>
    </source>
</evidence>
<feature type="region of interest" description="Disordered" evidence="1">
    <location>
        <begin position="23"/>
        <end position="47"/>
    </location>
</feature>
<organism evidence="2 3">
    <name type="scientific">Lymnaea stagnalis</name>
    <name type="common">Great pond snail</name>
    <name type="synonym">Helix stagnalis</name>
    <dbReference type="NCBI Taxonomy" id="6523"/>
    <lineage>
        <taxon>Eukaryota</taxon>
        <taxon>Metazoa</taxon>
        <taxon>Spiralia</taxon>
        <taxon>Lophotrochozoa</taxon>
        <taxon>Mollusca</taxon>
        <taxon>Gastropoda</taxon>
        <taxon>Heterobranchia</taxon>
        <taxon>Euthyneura</taxon>
        <taxon>Panpulmonata</taxon>
        <taxon>Hygrophila</taxon>
        <taxon>Lymnaeoidea</taxon>
        <taxon>Lymnaeidae</taxon>
        <taxon>Lymnaea</taxon>
    </lineage>
</organism>
<dbReference type="Proteomes" id="UP001497497">
    <property type="component" value="Unassembled WGS sequence"/>
</dbReference>
<proteinExistence type="predicted"/>
<dbReference type="EMBL" id="CAXITT010000306">
    <property type="protein sequence ID" value="CAL1538600.1"/>
    <property type="molecule type" value="Genomic_DNA"/>
</dbReference>
<accession>A0AAV2I2Q9</accession>
<sequence>QPEPEKAPLEEAKNEVIEIDETKLDGEKGEAVVEADPEKGKEVEEAN</sequence>
<name>A0AAV2I2Q9_LYMST</name>